<keyword evidence="1" id="KW-0812">Transmembrane</keyword>
<evidence type="ECO:0000259" key="2">
    <source>
        <dbReference type="Pfam" id="PF20151"/>
    </source>
</evidence>
<evidence type="ECO:0000256" key="1">
    <source>
        <dbReference type="SAM" id="Phobius"/>
    </source>
</evidence>
<proteinExistence type="predicted"/>
<feature type="transmembrane region" description="Helical" evidence="1">
    <location>
        <begin position="143"/>
        <end position="163"/>
    </location>
</feature>
<feature type="transmembrane region" description="Helical" evidence="1">
    <location>
        <begin position="49"/>
        <end position="71"/>
    </location>
</feature>
<feature type="domain" description="DUF6533" evidence="2">
    <location>
        <begin position="15"/>
        <end position="60"/>
    </location>
</feature>
<dbReference type="Pfam" id="PF20151">
    <property type="entry name" value="DUF6533"/>
    <property type="match status" value="1"/>
</dbReference>
<keyword evidence="1" id="KW-0472">Membrane</keyword>
<sequence>MSAADTQEQLNWNYYSSLVSFTLLYYDYVLTLEWEVARYWGLRCTAPSVLFFLNRYGTLFGMVPVVMQNFWAAESSPRKFAVRGGSLARQGLGELTASSSRPSRCECDVLEMYHSFFSLVIQIIIGVMLILRTYALYERSRRVLGFVVGVAALVIAVAVWAVVAGPTTAADVKMPPLDLDRGCAAGVTRSQAAGLAIAWSSMMLFDCVIFVLTLYRALSRRRAMGFQLLTVLLRDGAIYFGVMVLINVANILTFFMGKVDIMFTSDFLVACSSCNQQPYTKGVLATFTSTISSVMISRLMLNLRDPGLQKMPASHGTGTTSMSLGSGTDAPAHGVFSTYVSQAETADTAGTGYYSDHMELEQRLGGR</sequence>
<comment type="caution">
    <text evidence="3">The sequence shown here is derived from an EMBL/GenBank/DDBJ whole genome shotgun (WGS) entry which is preliminary data.</text>
</comment>
<gene>
    <name evidence="3" type="ORF">MYCIT1_LOCUS1178</name>
</gene>
<accession>A0AAD2JUG7</accession>
<feature type="transmembrane region" description="Helical" evidence="1">
    <location>
        <begin position="12"/>
        <end position="29"/>
    </location>
</feature>
<dbReference type="EMBL" id="CAVNYO010000017">
    <property type="protein sequence ID" value="CAK5262451.1"/>
    <property type="molecule type" value="Genomic_DNA"/>
</dbReference>
<evidence type="ECO:0000313" key="3">
    <source>
        <dbReference type="EMBL" id="CAK5262451.1"/>
    </source>
</evidence>
<keyword evidence="4" id="KW-1185">Reference proteome</keyword>
<keyword evidence="1" id="KW-1133">Transmembrane helix</keyword>
<feature type="transmembrane region" description="Helical" evidence="1">
    <location>
        <begin position="196"/>
        <end position="215"/>
    </location>
</feature>
<protein>
    <recommendedName>
        <fullName evidence="2">DUF6533 domain-containing protein</fullName>
    </recommendedName>
</protein>
<organism evidence="3 4">
    <name type="scientific">Mycena citricolor</name>
    <dbReference type="NCBI Taxonomy" id="2018698"/>
    <lineage>
        <taxon>Eukaryota</taxon>
        <taxon>Fungi</taxon>
        <taxon>Dikarya</taxon>
        <taxon>Basidiomycota</taxon>
        <taxon>Agaricomycotina</taxon>
        <taxon>Agaricomycetes</taxon>
        <taxon>Agaricomycetidae</taxon>
        <taxon>Agaricales</taxon>
        <taxon>Marasmiineae</taxon>
        <taxon>Mycenaceae</taxon>
        <taxon>Mycena</taxon>
    </lineage>
</organism>
<dbReference type="AlphaFoldDB" id="A0AAD2JUG7"/>
<reference evidence="3" key="1">
    <citation type="submission" date="2023-11" db="EMBL/GenBank/DDBJ databases">
        <authorList>
            <person name="De Vega J J."/>
            <person name="De Vega J J."/>
        </authorList>
    </citation>
    <scope>NUCLEOTIDE SEQUENCE</scope>
</reference>
<feature type="transmembrane region" description="Helical" evidence="1">
    <location>
        <begin position="112"/>
        <end position="131"/>
    </location>
</feature>
<evidence type="ECO:0000313" key="4">
    <source>
        <dbReference type="Proteomes" id="UP001295794"/>
    </source>
</evidence>
<dbReference type="InterPro" id="IPR045340">
    <property type="entry name" value="DUF6533"/>
</dbReference>
<feature type="transmembrane region" description="Helical" evidence="1">
    <location>
        <begin position="236"/>
        <end position="257"/>
    </location>
</feature>
<name>A0AAD2JUG7_9AGAR</name>
<dbReference type="Proteomes" id="UP001295794">
    <property type="component" value="Unassembled WGS sequence"/>
</dbReference>